<accession>A0ABS5GHD1</accession>
<keyword evidence="2" id="KW-1185">Reference proteome</keyword>
<name>A0ABS5GHD1_9BRAD</name>
<gene>
    <name evidence="1" type="ORF">JQ619_32180</name>
</gene>
<comment type="caution">
    <text evidence="1">The sequence shown here is derived from an EMBL/GenBank/DDBJ whole genome shotgun (WGS) entry which is preliminary data.</text>
</comment>
<evidence type="ECO:0000313" key="1">
    <source>
        <dbReference type="EMBL" id="MBR1140424.1"/>
    </source>
</evidence>
<sequence>MGRTAEVSITDKDWEHVEAAYGYPLSLEVRQSIVEATNELLYWEIFERNASPERDAANLISSIRDASNNLRGALSACGGNAGFVAQLLVKEHLVTPRLSLDPHEQLFHVLGELLFSLSSACSRALASPAVPDQTELTTASDEPTGLFCGYPERGLAPPFREGESWNAWVRRLNEIASSNRLPFKVSKGSDKSLKTSPFVLFVDALQKLLPSGSRHNHSLGGLAKAITAARRKHPGVEKRDA</sequence>
<organism evidence="1 2">
    <name type="scientific">Bradyrhizobium denitrificans</name>
    <dbReference type="NCBI Taxonomy" id="2734912"/>
    <lineage>
        <taxon>Bacteria</taxon>
        <taxon>Pseudomonadati</taxon>
        <taxon>Pseudomonadota</taxon>
        <taxon>Alphaproteobacteria</taxon>
        <taxon>Hyphomicrobiales</taxon>
        <taxon>Nitrobacteraceae</taxon>
        <taxon>Bradyrhizobium</taxon>
    </lineage>
</organism>
<dbReference type="EMBL" id="JAFCLK010000041">
    <property type="protein sequence ID" value="MBR1140424.1"/>
    <property type="molecule type" value="Genomic_DNA"/>
</dbReference>
<proteinExistence type="predicted"/>
<reference evidence="2" key="1">
    <citation type="journal article" date="2021" name="ISME J.">
        <title>Evolutionary origin and ecological implication of a unique nif island in free-living Bradyrhizobium lineages.</title>
        <authorList>
            <person name="Tao J."/>
        </authorList>
    </citation>
    <scope>NUCLEOTIDE SEQUENCE [LARGE SCALE GENOMIC DNA]</scope>
    <source>
        <strain evidence="2">SZCCT0094</strain>
    </source>
</reference>
<protein>
    <submittedName>
        <fullName evidence="1">Uncharacterized protein</fullName>
    </submittedName>
</protein>
<dbReference type="RefSeq" id="WP_172236139.1">
    <property type="nucleotide sequence ID" value="NZ_JABFDP010000006.1"/>
</dbReference>
<dbReference type="Proteomes" id="UP001314635">
    <property type="component" value="Unassembled WGS sequence"/>
</dbReference>
<evidence type="ECO:0000313" key="2">
    <source>
        <dbReference type="Proteomes" id="UP001314635"/>
    </source>
</evidence>